<evidence type="ECO:0000259" key="3">
    <source>
        <dbReference type="Pfam" id="PF24841"/>
    </source>
</evidence>
<feature type="transmembrane region" description="Helical" evidence="2">
    <location>
        <begin position="148"/>
        <end position="167"/>
    </location>
</feature>
<keyword evidence="2" id="KW-0472">Membrane</keyword>
<dbReference type="Pfam" id="PF24841">
    <property type="entry name" value="DUF7719"/>
    <property type="match status" value="1"/>
</dbReference>
<dbReference type="AlphaFoldDB" id="A0A9W8YTJ2"/>
<evidence type="ECO:0000313" key="5">
    <source>
        <dbReference type="Proteomes" id="UP001140453"/>
    </source>
</evidence>
<evidence type="ECO:0000313" key="4">
    <source>
        <dbReference type="EMBL" id="KAJ4392212.1"/>
    </source>
</evidence>
<comment type="caution">
    <text evidence="4">The sequence shown here is derived from an EMBL/GenBank/DDBJ whole genome shotgun (WGS) entry which is preliminary data.</text>
</comment>
<protein>
    <recommendedName>
        <fullName evidence="3">DUF7719 domain-containing protein</fullName>
    </recommendedName>
</protein>
<feature type="compositionally biased region" description="Acidic residues" evidence="1">
    <location>
        <begin position="59"/>
        <end position="68"/>
    </location>
</feature>
<dbReference type="InterPro" id="IPR056136">
    <property type="entry name" value="DUF7719"/>
</dbReference>
<sequence length="218" mass="24539">MVRTRKEKKATNIELRQPDRSGPTEKTLLQIAEDQNLFNLAAKQQRKNKGSVRGHANDDGGDGEDEDGLSSSADRFMDTLLYAVCLGMLHFTLDFLVQHQYAMEIEYKSIIVRAFQALLVFAALVHALHPHPANTTLSPLVSQTYQYGFRQAIFFATSISAGCYLIYITNKYSYIAVLKQSPPLGCLWIWSVLEMNLGLSVLSLVGCYGFFWQNGYQL</sequence>
<proteinExistence type="predicted"/>
<keyword evidence="2" id="KW-1133">Transmembrane helix</keyword>
<organism evidence="4 5">
    <name type="scientific">Gnomoniopsis smithogilvyi</name>
    <dbReference type="NCBI Taxonomy" id="1191159"/>
    <lineage>
        <taxon>Eukaryota</taxon>
        <taxon>Fungi</taxon>
        <taxon>Dikarya</taxon>
        <taxon>Ascomycota</taxon>
        <taxon>Pezizomycotina</taxon>
        <taxon>Sordariomycetes</taxon>
        <taxon>Sordariomycetidae</taxon>
        <taxon>Diaporthales</taxon>
        <taxon>Gnomoniaceae</taxon>
        <taxon>Gnomoniopsis</taxon>
    </lineage>
</organism>
<name>A0A9W8YTJ2_9PEZI</name>
<feature type="region of interest" description="Disordered" evidence="1">
    <location>
        <begin position="43"/>
        <end position="69"/>
    </location>
</feature>
<evidence type="ECO:0000256" key="2">
    <source>
        <dbReference type="SAM" id="Phobius"/>
    </source>
</evidence>
<dbReference type="PANTHER" id="PTHR37846">
    <property type="entry name" value="YALI0B21296P"/>
    <property type="match status" value="1"/>
</dbReference>
<feature type="transmembrane region" description="Helical" evidence="2">
    <location>
        <begin position="110"/>
        <end position="128"/>
    </location>
</feature>
<feature type="transmembrane region" description="Helical" evidence="2">
    <location>
        <begin position="187"/>
        <end position="211"/>
    </location>
</feature>
<evidence type="ECO:0000256" key="1">
    <source>
        <dbReference type="SAM" id="MobiDB-lite"/>
    </source>
</evidence>
<dbReference type="EMBL" id="JAPEVB010000003">
    <property type="protein sequence ID" value="KAJ4392212.1"/>
    <property type="molecule type" value="Genomic_DNA"/>
</dbReference>
<keyword evidence="5" id="KW-1185">Reference proteome</keyword>
<feature type="region of interest" description="Disordered" evidence="1">
    <location>
        <begin position="1"/>
        <end position="26"/>
    </location>
</feature>
<dbReference type="OrthoDB" id="5597489at2759"/>
<accession>A0A9W8YTJ2</accession>
<dbReference type="PANTHER" id="PTHR37846:SF1">
    <property type="entry name" value="DEACETYLASE-LIKE PROTEIN"/>
    <property type="match status" value="1"/>
</dbReference>
<keyword evidence="2" id="KW-0812">Transmembrane</keyword>
<reference evidence="4" key="1">
    <citation type="submission" date="2022-10" db="EMBL/GenBank/DDBJ databases">
        <title>Tapping the CABI collections for fungal endophytes: first genome assemblies for Collariella, Neodidymelliopsis, Ascochyta clinopodiicola, Didymella pomorum, Didymosphaeria variabile, Neocosmospora piperis and Neocucurbitaria cava.</title>
        <authorList>
            <person name="Hill R."/>
        </authorList>
    </citation>
    <scope>NUCLEOTIDE SEQUENCE</scope>
    <source>
        <strain evidence="4">IMI 355082</strain>
    </source>
</reference>
<feature type="domain" description="DUF7719" evidence="3">
    <location>
        <begin position="150"/>
        <end position="217"/>
    </location>
</feature>
<dbReference type="Proteomes" id="UP001140453">
    <property type="component" value="Unassembled WGS sequence"/>
</dbReference>
<gene>
    <name evidence="4" type="ORF">N0V93_005837</name>
</gene>